<name>A0A4V6A6Y6_STECR</name>
<dbReference type="AlphaFoldDB" id="A0A4V6A6Y6"/>
<keyword evidence="1" id="KW-1015">Disulfide bond</keyword>
<protein>
    <recommendedName>
        <fullName evidence="4">C-type lectin domain-containing protein</fullName>
    </recommendedName>
</protein>
<dbReference type="InterPro" id="IPR050976">
    <property type="entry name" value="Snaclec"/>
</dbReference>
<keyword evidence="3" id="KW-0472">Membrane</keyword>
<evidence type="ECO:0000256" key="2">
    <source>
        <dbReference type="SAM" id="MobiDB-lite"/>
    </source>
</evidence>
<evidence type="ECO:0000256" key="1">
    <source>
        <dbReference type="ARBA" id="ARBA00023157"/>
    </source>
</evidence>
<comment type="caution">
    <text evidence="5">The sequence shown here is derived from an EMBL/GenBank/DDBJ whole genome shotgun (WGS) entry which is preliminary data.</text>
</comment>
<keyword evidence="3" id="KW-1133">Transmembrane helix</keyword>
<dbReference type="InterPro" id="IPR016186">
    <property type="entry name" value="C-type_lectin-like/link_sf"/>
</dbReference>
<gene>
    <name evidence="5" type="ORF">L596_010198</name>
</gene>
<dbReference type="PANTHER" id="PTHR22991">
    <property type="entry name" value="PROTEIN CBG13490"/>
    <property type="match status" value="1"/>
</dbReference>
<accession>A0A4V6A6Y6</accession>
<organism evidence="5 6">
    <name type="scientific">Steinernema carpocapsae</name>
    <name type="common">Entomopathogenic nematode</name>
    <dbReference type="NCBI Taxonomy" id="34508"/>
    <lineage>
        <taxon>Eukaryota</taxon>
        <taxon>Metazoa</taxon>
        <taxon>Ecdysozoa</taxon>
        <taxon>Nematoda</taxon>
        <taxon>Chromadorea</taxon>
        <taxon>Rhabditida</taxon>
        <taxon>Tylenchina</taxon>
        <taxon>Panagrolaimomorpha</taxon>
        <taxon>Strongyloidoidea</taxon>
        <taxon>Steinernematidae</taxon>
        <taxon>Steinernema</taxon>
    </lineage>
</organism>
<dbReference type="Pfam" id="PF00059">
    <property type="entry name" value="Lectin_C"/>
    <property type="match status" value="1"/>
</dbReference>
<evidence type="ECO:0000256" key="3">
    <source>
        <dbReference type="SAM" id="Phobius"/>
    </source>
</evidence>
<feature type="transmembrane region" description="Helical" evidence="3">
    <location>
        <begin position="52"/>
        <end position="73"/>
    </location>
</feature>
<proteinExistence type="predicted"/>
<dbReference type="OrthoDB" id="441660at2759"/>
<dbReference type="SUPFAM" id="SSF56436">
    <property type="entry name" value="C-type lectin-like"/>
    <property type="match status" value="1"/>
</dbReference>
<keyword evidence="3" id="KW-0812">Transmembrane</keyword>
<dbReference type="CDD" id="cd00037">
    <property type="entry name" value="CLECT"/>
    <property type="match status" value="1"/>
</dbReference>
<reference evidence="5 6" key="1">
    <citation type="journal article" date="2015" name="Genome Biol.">
        <title>Comparative genomics of Steinernema reveals deeply conserved gene regulatory networks.</title>
        <authorList>
            <person name="Dillman A.R."/>
            <person name="Macchietto M."/>
            <person name="Porter C.F."/>
            <person name="Rogers A."/>
            <person name="Williams B."/>
            <person name="Antoshechkin I."/>
            <person name="Lee M.M."/>
            <person name="Goodwin Z."/>
            <person name="Lu X."/>
            <person name="Lewis E.E."/>
            <person name="Goodrich-Blair H."/>
            <person name="Stock S.P."/>
            <person name="Adams B.J."/>
            <person name="Sternberg P.W."/>
            <person name="Mortazavi A."/>
        </authorList>
    </citation>
    <scope>NUCLEOTIDE SEQUENCE [LARGE SCALE GENOMIC DNA]</scope>
    <source>
        <strain evidence="5 6">ALL</strain>
    </source>
</reference>
<dbReference type="InterPro" id="IPR001304">
    <property type="entry name" value="C-type_lectin-like"/>
</dbReference>
<dbReference type="PANTHER" id="PTHR22991:SF40">
    <property type="entry name" value="PROTEIN CBG13490"/>
    <property type="match status" value="1"/>
</dbReference>
<feature type="region of interest" description="Disordered" evidence="2">
    <location>
        <begin position="139"/>
        <end position="164"/>
    </location>
</feature>
<dbReference type="PROSITE" id="PS50041">
    <property type="entry name" value="C_TYPE_LECTIN_2"/>
    <property type="match status" value="1"/>
</dbReference>
<dbReference type="Gene3D" id="3.10.100.10">
    <property type="entry name" value="Mannose-Binding Protein A, subunit A"/>
    <property type="match status" value="1"/>
</dbReference>
<evidence type="ECO:0000259" key="4">
    <source>
        <dbReference type="PROSITE" id="PS50041"/>
    </source>
</evidence>
<dbReference type="InterPro" id="IPR016187">
    <property type="entry name" value="CTDL_fold"/>
</dbReference>
<dbReference type="EMBL" id="AZBU02000002">
    <property type="protein sequence ID" value="TKR96135.1"/>
    <property type="molecule type" value="Genomic_DNA"/>
</dbReference>
<dbReference type="Proteomes" id="UP000298663">
    <property type="component" value="Unassembled WGS sequence"/>
</dbReference>
<feature type="domain" description="C-type lectin" evidence="4">
    <location>
        <begin position="173"/>
        <end position="290"/>
    </location>
</feature>
<keyword evidence="6" id="KW-1185">Reference proteome</keyword>
<evidence type="ECO:0000313" key="5">
    <source>
        <dbReference type="EMBL" id="TKR96135.1"/>
    </source>
</evidence>
<sequence length="297" mass="35044">MDKLKSIKLNKEYLTDKFSYHPLPDARNVVVETGESVQAREHCCRRLLKNPLFRLFVIVVYVALIVFFGFQLFKVVRSYNTAPVVFPNFEPTYYPYRRGGGSFDFTPYNKKLHFFGSTDHPALSPDGWPAGVPHRAGERYKPTADHHKRRHYVGSTEGPRYRPTDESRKHKIYWNYPGVRDMSFDDAERFCQNRRKHLASIHSMEELQDIAKWGSKKLGYGTEFWVGGKAINNYNDEFAWTDDSVFDFFHYYPDRDMEYEPRQCLKMEAGREHKMMQQNDCEDELSVVCVSYGYRPY</sequence>
<evidence type="ECO:0000313" key="6">
    <source>
        <dbReference type="Proteomes" id="UP000298663"/>
    </source>
</evidence>
<reference evidence="5 6" key="2">
    <citation type="journal article" date="2019" name="G3 (Bethesda)">
        <title>Hybrid Assembly of the Genome of the Entomopathogenic Nematode Steinernema carpocapsae Identifies the X-Chromosome.</title>
        <authorList>
            <person name="Serra L."/>
            <person name="Macchietto M."/>
            <person name="Macias-Munoz A."/>
            <person name="McGill C.J."/>
            <person name="Rodriguez I.M."/>
            <person name="Rodriguez B."/>
            <person name="Murad R."/>
            <person name="Mortazavi A."/>
        </authorList>
    </citation>
    <scope>NUCLEOTIDE SEQUENCE [LARGE SCALE GENOMIC DNA]</scope>
    <source>
        <strain evidence="5 6">ALL</strain>
    </source>
</reference>
<dbReference type="SMART" id="SM00034">
    <property type="entry name" value="CLECT"/>
    <property type="match status" value="1"/>
</dbReference>